<dbReference type="Pfam" id="PF00582">
    <property type="entry name" value="Usp"/>
    <property type="match status" value="1"/>
</dbReference>
<sequence>MKMAREANGGGGEEEVGNTIVVGVKMDQQSKEILTWALIKIAQPGDRVVALNVLPSSSSSAAPDPAGKSQSPSGGDGLESMLAVYEGFCNLKQIDLKLKVCKGSSMRRILVREVTSFGATQLILGATKTRSTIGPSSTSVAKYCAKKLPRNCSVVAVCNGKIVFQREATESNRDNGSSCIAESECVNVESFIASSEPNCVICASPSVPPKSDELKGTVESAEAPSTSSDSPRMRRLLETRPGWSLLRRSVLTQEPPKVSMVQWAMQLPARYSTSSLVHPNRKHKKTNSTDTCSLNGERESSSPSLAVHDEESRATKEMESLRKKYSPISQSFSYKELVDATSNFSSDNLIGKGGSSRVYKGCSVDGKQLAVKILKPSEDAVKEFVAEIEILTTLNHKNIVSICGFCFEKDHLILVYEYLSKGCLEENLHGVKEDESSIGWAERYQVAIGVAQALDYLHDSSRPQPVIHKDVKSSNILISDDFEPKLSDFGLATWASASQSLSSCSDVAGTFGYLAPEYFMFGRVNEKIDVYAYGVVLLELLSGKKPISAGGSHGQKSLVLWASKANSTRWKT</sequence>
<evidence type="ECO:0000313" key="8">
    <source>
        <dbReference type="EMBL" id="KAJ6811136.1"/>
    </source>
</evidence>
<dbReference type="Gene3D" id="1.10.510.10">
    <property type="entry name" value="Transferase(Phosphotransferase) domain 1"/>
    <property type="match status" value="1"/>
</dbReference>
<keyword evidence="1" id="KW-0808">Transferase</keyword>
<evidence type="ECO:0000259" key="7">
    <source>
        <dbReference type="PROSITE" id="PS50011"/>
    </source>
</evidence>
<keyword evidence="9" id="KW-1185">Reference proteome</keyword>
<dbReference type="InterPro" id="IPR008271">
    <property type="entry name" value="Ser/Thr_kinase_AS"/>
</dbReference>
<proteinExistence type="predicted"/>
<reference evidence="8" key="2">
    <citation type="submission" date="2023-04" db="EMBL/GenBank/DDBJ databases">
        <authorList>
            <person name="Bruccoleri R.E."/>
            <person name="Oakeley E.J."/>
            <person name="Faust A.-M."/>
            <person name="Dessus-Babus S."/>
            <person name="Altorfer M."/>
            <person name="Burckhardt D."/>
            <person name="Oertli M."/>
            <person name="Naumann U."/>
            <person name="Petersen F."/>
            <person name="Wong J."/>
        </authorList>
    </citation>
    <scope>NUCLEOTIDE SEQUENCE</scope>
    <source>
        <strain evidence="8">GSM-AAB239-AS_SAM_17_03QT</strain>
        <tissue evidence="8">Leaf</tissue>
    </source>
</reference>
<reference evidence="8" key="1">
    <citation type="journal article" date="2023" name="GigaByte">
        <title>Genome assembly of the bearded iris, Iris pallida Lam.</title>
        <authorList>
            <person name="Bruccoleri R.E."/>
            <person name="Oakeley E.J."/>
            <person name="Faust A.M.E."/>
            <person name="Altorfer M."/>
            <person name="Dessus-Babus S."/>
            <person name="Burckhardt D."/>
            <person name="Oertli M."/>
            <person name="Naumann U."/>
            <person name="Petersen F."/>
            <person name="Wong J."/>
        </authorList>
    </citation>
    <scope>NUCLEOTIDE SEQUENCE</scope>
    <source>
        <strain evidence="8">GSM-AAB239-AS_SAM_17_03QT</strain>
    </source>
</reference>
<name>A0AAX6F470_IRIPA</name>
<feature type="compositionally biased region" description="Basic and acidic residues" evidence="6">
    <location>
        <begin position="307"/>
        <end position="319"/>
    </location>
</feature>
<dbReference type="PROSITE" id="PS00108">
    <property type="entry name" value="PROTEIN_KINASE_ST"/>
    <property type="match status" value="1"/>
</dbReference>
<dbReference type="AlphaFoldDB" id="A0AAX6F470"/>
<dbReference type="InterPro" id="IPR000719">
    <property type="entry name" value="Prot_kinase_dom"/>
</dbReference>
<evidence type="ECO:0000256" key="6">
    <source>
        <dbReference type="SAM" id="MobiDB-lite"/>
    </source>
</evidence>
<accession>A0AAX6F470</accession>
<dbReference type="Pfam" id="PF00069">
    <property type="entry name" value="Pkinase"/>
    <property type="match status" value="1"/>
</dbReference>
<dbReference type="PANTHER" id="PTHR47987">
    <property type="entry name" value="OS08G0249100 PROTEIN"/>
    <property type="match status" value="1"/>
</dbReference>
<dbReference type="InterPro" id="IPR006016">
    <property type="entry name" value="UspA"/>
</dbReference>
<dbReference type="PANTHER" id="PTHR47987:SF5">
    <property type="entry name" value="PROTEIN KINASE DOMAIN-CONTAINING PROTEIN"/>
    <property type="match status" value="1"/>
</dbReference>
<gene>
    <name evidence="8" type="ORF">M6B38_155360</name>
</gene>
<dbReference type="Gene3D" id="3.40.50.620">
    <property type="entry name" value="HUPs"/>
    <property type="match status" value="1"/>
</dbReference>
<dbReference type="InterPro" id="IPR011009">
    <property type="entry name" value="Kinase-like_dom_sf"/>
</dbReference>
<keyword evidence="2 5" id="KW-0547">Nucleotide-binding</keyword>
<dbReference type="FunFam" id="3.30.200.20:FF:000268">
    <property type="entry name" value="probable receptor-like serine/threonine-protein kinase At5g57670"/>
    <property type="match status" value="1"/>
</dbReference>
<dbReference type="InterPro" id="IPR046958">
    <property type="entry name" value="RBK1/2/STUNTED"/>
</dbReference>
<keyword evidence="3 8" id="KW-0418">Kinase</keyword>
<evidence type="ECO:0000256" key="3">
    <source>
        <dbReference type="ARBA" id="ARBA00022777"/>
    </source>
</evidence>
<feature type="region of interest" description="Disordered" evidence="6">
    <location>
        <begin position="208"/>
        <end position="232"/>
    </location>
</feature>
<keyword evidence="4 5" id="KW-0067">ATP-binding</keyword>
<evidence type="ECO:0000313" key="9">
    <source>
        <dbReference type="Proteomes" id="UP001140949"/>
    </source>
</evidence>
<dbReference type="PROSITE" id="PS50011">
    <property type="entry name" value="PROTEIN_KINASE_DOM"/>
    <property type="match status" value="1"/>
</dbReference>
<feature type="domain" description="Protein kinase" evidence="7">
    <location>
        <begin position="344"/>
        <end position="572"/>
    </location>
</feature>
<feature type="region of interest" description="Disordered" evidence="6">
    <location>
        <begin position="275"/>
        <end position="319"/>
    </location>
</feature>
<dbReference type="InterPro" id="IPR014729">
    <property type="entry name" value="Rossmann-like_a/b/a_fold"/>
</dbReference>
<dbReference type="InterPro" id="IPR017441">
    <property type="entry name" value="Protein_kinase_ATP_BS"/>
</dbReference>
<dbReference type="Gene3D" id="3.30.200.20">
    <property type="entry name" value="Phosphorylase Kinase, domain 1"/>
    <property type="match status" value="1"/>
</dbReference>
<evidence type="ECO:0000256" key="2">
    <source>
        <dbReference type="ARBA" id="ARBA00022741"/>
    </source>
</evidence>
<comment type="caution">
    <text evidence="8">The sequence shown here is derived from an EMBL/GenBank/DDBJ whole genome shotgun (WGS) entry which is preliminary data.</text>
</comment>
<dbReference type="GO" id="GO:0005524">
    <property type="term" value="F:ATP binding"/>
    <property type="evidence" value="ECO:0007669"/>
    <property type="project" value="UniProtKB-UniRule"/>
</dbReference>
<dbReference type="PROSITE" id="PS00107">
    <property type="entry name" value="PROTEIN_KINASE_ATP"/>
    <property type="match status" value="1"/>
</dbReference>
<feature type="binding site" evidence="5">
    <location>
        <position position="372"/>
    </location>
    <ligand>
        <name>ATP</name>
        <dbReference type="ChEBI" id="CHEBI:30616"/>
    </ligand>
</feature>
<organism evidence="8 9">
    <name type="scientific">Iris pallida</name>
    <name type="common">Sweet iris</name>
    <dbReference type="NCBI Taxonomy" id="29817"/>
    <lineage>
        <taxon>Eukaryota</taxon>
        <taxon>Viridiplantae</taxon>
        <taxon>Streptophyta</taxon>
        <taxon>Embryophyta</taxon>
        <taxon>Tracheophyta</taxon>
        <taxon>Spermatophyta</taxon>
        <taxon>Magnoliopsida</taxon>
        <taxon>Liliopsida</taxon>
        <taxon>Asparagales</taxon>
        <taxon>Iridaceae</taxon>
        <taxon>Iridoideae</taxon>
        <taxon>Irideae</taxon>
        <taxon>Iris</taxon>
    </lineage>
</organism>
<dbReference type="EMBL" id="JANAVB010031819">
    <property type="protein sequence ID" value="KAJ6811136.1"/>
    <property type="molecule type" value="Genomic_DNA"/>
</dbReference>
<dbReference type="SUPFAM" id="SSF56112">
    <property type="entry name" value="Protein kinase-like (PK-like)"/>
    <property type="match status" value="1"/>
</dbReference>
<dbReference type="SUPFAM" id="SSF52402">
    <property type="entry name" value="Adenine nucleotide alpha hydrolases-like"/>
    <property type="match status" value="1"/>
</dbReference>
<dbReference type="CDD" id="cd00293">
    <property type="entry name" value="USP-like"/>
    <property type="match status" value="1"/>
</dbReference>
<evidence type="ECO:0000256" key="5">
    <source>
        <dbReference type="PROSITE-ProRule" id="PRU10141"/>
    </source>
</evidence>
<dbReference type="GO" id="GO:0004672">
    <property type="term" value="F:protein kinase activity"/>
    <property type="evidence" value="ECO:0007669"/>
    <property type="project" value="InterPro"/>
</dbReference>
<dbReference type="SMART" id="SM00220">
    <property type="entry name" value="S_TKc"/>
    <property type="match status" value="1"/>
</dbReference>
<evidence type="ECO:0000256" key="1">
    <source>
        <dbReference type="ARBA" id="ARBA00022679"/>
    </source>
</evidence>
<evidence type="ECO:0000256" key="4">
    <source>
        <dbReference type="ARBA" id="ARBA00022840"/>
    </source>
</evidence>
<protein>
    <submittedName>
        <fullName evidence="8">Receptor-like protein kinase</fullName>
    </submittedName>
</protein>
<dbReference type="Proteomes" id="UP001140949">
    <property type="component" value="Unassembled WGS sequence"/>
</dbReference>
<keyword evidence="8" id="KW-0675">Receptor</keyword>